<gene>
    <name evidence="1" type="ORF">S01H4_37861</name>
</gene>
<dbReference type="Gene3D" id="1.10.150.240">
    <property type="entry name" value="Putative phosphatase, domain 2"/>
    <property type="match status" value="1"/>
</dbReference>
<proteinExistence type="predicted"/>
<evidence type="ECO:0000313" key="1">
    <source>
        <dbReference type="EMBL" id="GAH03280.1"/>
    </source>
</evidence>
<reference evidence="1" key="1">
    <citation type="journal article" date="2014" name="Front. Microbiol.">
        <title>High frequency of phylogenetically diverse reductive dehalogenase-homologous genes in deep subseafloor sedimentary metagenomes.</title>
        <authorList>
            <person name="Kawai M."/>
            <person name="Futagami T."/>
            <person name="Toyoda A."/>
            <person name="Takaki Y."/>
            <person name="Nishi S."/>
            <person name="Hori S."/>
            <person name="Arai W."/>
            <person name="Tsubouchi T."/>
            <person name="Morono Y."/>
            <person name="Uchiyama I."/>
            <person name="Ito T."/>
            <person name="Fujiyama A."/>
            <person name="Inagaki F."/>
            <person name="Takami H."/>
        </authorList>
    </citation>
    <scope>NUCLEOTIDE SEQUENCE</scope>
    <source>
        <strain evidence="1">Expedition CK06-06</strain>
    </source>
</reference>
<accession>X1D4S6</accession>
<dbReference type="InterPro" id="IPR041492">
    <property type="entry name" value="HAD_2"/>
</dbReference>
<evidence type="ECO:0008006" key="2">
    <source>
        <dbReference type="Google" id="ProtNLM"/>
    </source>
</evidence>
<dbReference type="GO" id="GO:0006281">
    <property type="term" value="P:DNA repair"/>
    <property type="evidence" value="ECO:0007669"/>
    <property type="project" value="TreeGrafter"/>
</dbReference>
<name>X1D4S6_9ZZZZ</name>
<organism evidence="1">
    <name type="scientific">marine sediment metagenome</name>
    <dbReference type="NCBI Taxonomy" id="412755"/>
    <lineage>
        <taxon>unclassified sequences</taxon>
        <taxon>metagenomes</taxon>
        <taxon>ecological metagenomes</taxon>
    </lineage>
</organism>
<dbReference type="GO" id="GO:0005829">
    <property type="term" value="C:cytosol"/>
    <property type="evidence" value="ECO:0007669"/>
    <property type="project" value="TreeGrafter"/>
</dbReference>
<dbReference type="InterPro" id="IPR023198">
    <property type="entry name" value="PGP-like_dom2"/>
</dbReference>
<protein>
    <recommendedName>
        <fullName evidence="2">HAD family hydrolase</fullName>
    </recommendedName>
</protein>
<dbReference type="SUPFAM" id="SSF56784">
    <property type="entry name" value="HAD-like"/>
    <property type="match status" value="1"/>
</dbReference>
<dbReference type="PANTHER" id="PTHR43434:SF1">
    <property type="entry name" value="PHOSPHOGLYCOLATE PHOSPHATASE"/>
    <property type="match status" value="1"/>
</dbReference>
<dbReference type="Gene3D" id="3.40.50.1000">
    <property type="entry name" value="HAD superfamily/HAD-like"/>
    <property type="match status" value="1"/>
</dbReference>
<comment type="caution">
    <text evidence="1">The sequence shown here is derived from an EMBL/GenBank/DDBJ whole genome shotgun (WGS) entry which is preliminary data.</text>
</comment>
<dbReference type="EMBL" id="BART01020368">
    <property type="protein sequence ID" value="GAH03280.1"/>
    <property type="molecule type" value="Genomic_DNA"/>
</dbReference>
<sequence>GIVASFNYALNKYDLPKLEKSEIEMMIGIPLNEMFLKINSNQDPSDLSFAFREYYGKKGIYQASLLPGVKSKLEELKNLSFTMGIITSKKQEMAKRITEILQIQKYFDFVLGETEDRKELGKLDPKLKIILEKNYPGYRIIIIGDHPKDVMLSNNLNCPFIGVLTGHNSAEQLYNIKTGKVVIINSVNDLTVDIIYSLI</sequence>
<dbReference type="PANTHER" id="PTHR43434">
    <property type="entry name" value="PHOSPHOGLYCOLATE PHOSPHATASE"/>
    <property type="match status" value="1"/>
</dbReference>
<dbReference type="InterPro" id="IPR023214">
    <property type="entry name" value="HAD_sf"/>
</dbReference>
<dbReference type="AlphaFoldDB" id="X1D4S6"/>
<dbReference type="Pfam" id="PF13419">
    <property type="entry name" value="HAD_2"/>
    <property type="match status" value="1"/>
</dbReference>
<dbReference type="InterPro" id="IPR036412">
    <property type="entry name" value="HAD-like_sf"/>
</dbReference>
<feature type="non-terminal residue" evidence="1">
    <location>
        <position position="1"/>
    </location>
</feature>
<dbReference type="InterPro" id="IPR050155">
    <property type="entry name" value="HAD-like_hydrolase_sf"/>
</dbReference>
<dbReference type="GO" id="GO:0008967">
    <property type="term" value="F:phosphoglycolate phosphatase activity"/>
    <property type="evidence" value="ECO:0007669"/>
    <property type="project" value="TreeGrafter"/>
</dbReference>